<keyword evidence="14" id="KW-1185">Reference proteome</keyword>
<dbReference type="AlphaFoldDB" id="A0AA38HC79"/>
<dbReference type="InterPro" id="IPR003960">
    <property type="entry name" value="ATPase_AAA_CS"/>
</dbReference>
<dbReference type="Pfam" id="PF16450">
    <property type="entry name" value="Prot_ATP_ID_OB_C"/>
    <property type="match status" value="1"/>
</dbReference>
<keyword evidence="5 11" id="KW-0547">Nucleotide-binding</keyword>
<proteinExistence type="inferred from homology"/>
<keyword evidence="8" id="KW-0539">Nucleus</keyword>
<comment type="function">
    <text evidence="9">The 26S proteasome is involved in the ATP-dependent degradation of ubiquitinated proteins. The regulatory (or ATPase) complex confers ATP dependency and substrate specificity to the 26S complex.</text>
</comment>
<dbReference type="PANTHER" id="PTHR23073">
    <property type="entry name" value="26S PROTEASOME REGULATORY SUBUNIT"/>
    <property type="match status" value="1"/>
</dbReference>
<dbReference type="InterPro" id="IPR003593">
    <property type="entry name" value="AAA+_ATPase"/>
</dbReference>
<evidence type="ECO:0000256" key="6">
    <source>
        <dbReference type="ARBA" id="ARBA00022840"/>
    </source>
</evidence>
<evidence type="ECO:0000259" key="12">
    <source>
        <dbReference type="SMART" id="SM00382"/>
    </source>
</evidence>
<dbReference type="RefSeq" id="XP_052947647.1">
    <property type="nucleotide sequence ID" value="XM_053089308.1"/>
</dbReference>
<dbReference type="GO" id="GO:0005634">
    <property type="term" value="C:nucleus"/>
    <property type="evidence" value="ECO:0007669"/>
    <property type="project" value="UniProtKB-SubCell"/>
</dbReference>
<dbReference type="GO" id="GO:0005737">
    <property type="term" value="C:cytoplasm"/>
    <property type="evidence" value="ECO:0007669"/>
    <property type="project" value="UniProtKB-SubCell"/>
</dbReference>
<name>A0AA38HC79_9TREE</name>
<accession>A0AA38HC79</accession>
<reference evidence="13" key="1">
    <citation type="journal article" date="2022" name="G3 (Bethesda)">
        <title>High quality genome of the basidiomycete yeast Dioszegia hungarica PDD-24b-2 isolated from cloud water.</title>
        <authorList>
            <person name="Jarrige D."/>
            <person name="Haridas S."/>
            <person name="Bleykasten-Grosshans C."/>
            <person name="Joly M."/>
            <person name="Nadalig T."/>
            <person name="Sancelme M."/>
            <person name="Vuilleumier S."/>
            <person name="Grigoriev I.V."/>
            <person name="Amato P."/>
            <person name="Bringel F."/>
        </authorList>
    </citation>
    <scope>NUCLEOTIDE SEQUENCE</scope>
    <source>
        <strain evidence="13">PDD-24b-2</strain>
    </source>
</reference>
<dbReference type="EMBL" id="JAKWFO010000003">
    <property type="protein sequence ID" value="KAI9637870.1"/>
    <property type="molecule type" value="Genomic_DNA"/>
</dbReference>
<dbReference type="GO" id="GO:0005524">
    <property type="term" value="F:ATP binding"/>
    <property type="evidence" value="ECO:0007669"/>
    <property type="project" value="UniProtKB-KW"/>
</dbReference>
<evidence type="ECO:0000256" key="5">
    <source>
        <dbReference type="ARBA" id="ARBA00022741"/>
    </source>
</evidence>
<dbReference type="FunFam" id="2.40.50.140:FF:000046">
    <property type="entry name" value="26S protease regulatory subunit 6B"/>
    <property type="match status" value="1"/>
</dbReference>
<keyword evidence="4" id="KW-0963">Cytoplasm</keyword>
<evidence type="ECO:0000256" key="10">
    <source>
        <dbReference type="ARBA" id="ARBA00068703"/>
    </source>
</evidence>
<evidence type="ECO:0000256" key="9">
    <source>
        <dbReference type="ARBA" id="ARBA00024661"/>
    </source>
</evidence>
<comment type="caution">
    <text evidence="13">The sequence shown here is derived from an EMBL/GenBank/DDBJ whole genome shotgun (WGS) entry which is preliminary data.</text>
</comment>
<dbReference type="FunFam" id="3.40.50.300:FF:000033">
    <property type="entry name" value="26S protease regulatory subunit 6B"/>
    <property type="match status" value="1"/>
</dbReference>
<dbReference type="GO" id="GO:0016887">
    <property type="term" value="F:ATP hydrolysis activity"/>
    <property type="evidence" value="ECO:0007669"/>
    <property type="project" value="InterPro"/>
</dbReference>
<dbReference type="PROSITE" id="PS00674">
    <property type="entry name" value="AAA"/>
    <property type="match status" value="1"/>
</dbReference>
<dbReference type="Gene3D" id="3.40.50.300">
    <property type="entry name" value="P-loop containing nucleotide triphosphate hydrolases"/>
    <property type="match status" value="1"/>
</dbReference>
<dbReference type="SUPFAM" id="SSF52540">
    <property type="entry name" value="P-loop containing nucleoside triphosphate hydrolases"/>
    <property type="match status" value="1"/>
</dbReference>
<dbReference type="GO" id="GO:0008540">
    <property type="term" value="C:proteasome regulatory particle, base subcomplex"/>
    <property type="evidence" value="ECO:0007669"/>
    <property type="project" value="UniProtKB-ARBA"/>
</dbReference>
<evidence type="ECO:0000256" key="11">
    <source>
        <dbReference type="RuleBase" id="RU003651"/>
    </source>
</evidence>
<evidence type="ECO:0000256" key="4">
    <source>
        <dbReference type="ARBA" id="ARBA00022490"/>
    </source>
</evidence>
<dbReference type="Gene3D" id="1.10.8.60">
    <property type="match status" value="1"/>
</dbReference>
<protein>
    <recommendedName>
        <fullName evidence="10">26S proteasome regulatory subunit 6B homolog</fullName>
    </recommendedName>
</protein>
<dbReference type="InterPro" id="IPR012340">
    <property type="entry name" value="NA-bd_OB-fold"/>
</dbReference>
<evidence type="ECO:0000256" key="2">
    <source>
        <dbReference type="ARBA" id="ARBA00004496"/>
    </source>
</evidence>
<keyword evidence="7" id="KW-0647">Proteasome</keyword>
<evidence type="ECO:0000256" key="3">
    <source>
        <dbReference type="ARBA" id="ARBA00006914"/>
    </source>
</evidence>
<dbReference type="InterPro" id="IPR027417">
    <property type="entry name" value="P-loop_NTPase"/>
</dbReference>
<dbReference type="Pfam" id="PF00004">
    <property type="entry name" value="AAA"/>
    <property type="match status" value="1"/>
</dbReference>
<sequence>MEEIGIDTKMEESTIESQAIEKQALLASLPIGDDELYSTWKKLEAHKEFLHLQEEYIRDETLNLRRELLRAQEEVKRIQAVPLVIGQFLEAVDEKRGIVGSTTGSTYVVRILSTLDRELLKPSSSVALHRHSNALVDILPPEADSSISMLGADERPDVKYSDVGGLDAQKQEIREAVELPLVQMDLYRKIGIDPPRGVLLYGPPGTGKTMLVKAVANATSASFIRVVGSEFVQKYLGEGPRMVRDVFRLARENSPCIIFIDEVDAIATKRFDAQTGSDREVQRILLELLNQMDGFDQQTTVKVIMATNRQDTLDPALLRPGRLDRKIEFPLPSRRERRLIFQTVTGKMNLGPDVDLEDYISRPDRLSSAEIASICQGAGLQAVRKNRYVILPIDFEESWKSVVKRGDDTHAFCKLL</sequence>
<evidence type="ECO:0000313" key="13">
    <source>
        <dbReference type="EMBL" id="KAI9637870.1"/>
    </source>
</evidence>
<evidence type="ECO:0000256" key="8">
    <source>
        <dbReference type="ARBA" id="ARBA00023242"/>
    </source>
</evidence>
<dbReference type="InterPro" id="IPR032501">
    <property type="entry name" value="Prot_ATP_ID_OB_2nd"/>
</dbReference>
<organism evidence="13 14">
    <name type="scientific">Dioszegia hungarica</name>
    <dbReference type="NCBI Taxonomy" id="4972"/>
    <lineage>
        <taxon>Eukaryota</taxon>
        <taxon>Fungi</taxon>
        <taxon>Dikarya</taxon>
        <taxon>Basidiomycota</taxon>
        <taxon>Agaricomycotina</taxon>
        <taxon>Tremellomycetes</taxon>
        <taxon>Tremellales</taxon>
        <taxon>Bulleribasidiaceae</taxon>
        <taxon>Dioszegia</taxon>
    </lineage>
</organism>
<evidence type="ECO:0000256" key="7">
    <source>
        <dbReference type="ARBA" id="ARBA00022942"/>
    </source>
</evidence>
<dbReference type="InterPro" id="IPR003959">
    <property type="entry name" value="ATPase_AAA_core"/>
</dbReference>
<comment type="similarity">
    <text evidence="3 11">Belongs to the AAA ATPase family.</text>
</comment>
<dbReference type="SMART" id="SM00382">
    <property type="entry name" value="AAA"/>
    <property type="match status" value="1"/>
</dbReference>
<gene>
    <name evidence="13" type="ORF">MKK02DRAFT_35937</name>
</gene>
<comment type="subcellular location">
    <subcellularLocation>
        <location evidence="2">Cytoplasm</location>
    </subcellularLocation>
    <subcellularLocation>
        <location evidence="1">Nucleus</location>
    </subcellularLocation>
</comment>
<dbReference type="GeneID" id="77728513"/>
<keyword evidence="6 11" id="KW-0067">ATP-binding</keyword>
<dbReference type="Gene3D" id="2.40.50.140">
    <property type="entry name" value="Nucleic acid-binding proteins"/>
    <property type="match status" value="1"/>
</dbReference>
<feature type="domain" description="AAA+ ATPase" evidence="12">
    <location>
        <begin position="194"/>
        <end position="333"/>
    </location>
</feature>
<dbReference type="InterPro" id="IPR050221">
    <property type="entry name" value="26S_Proteasome_ATPase"/>
</dbReference>
<evidence type="ECO:0000313" key="14">
    <source>
        <dbReference type="Proteomes" id="UP001164286"/>
    </source>
</evidence>
<evidence type="ECO:0000256" key="1">
    <source>
        <dbReference type="ARBA" id="ARBA00004123"/>
    </source>
</evidence>
<dbReference type="Proteomes" id="UP001164286">
    <property type="component" value="Unassembled WGS sequence"/>
</dbReference>